<dbReference type="AlphaFoldDB" id="A0A327PJG7"/>
<keyword evidence="4" id="KW-1185">Reference proteome</keyword>
<dbReference type="RefSeq" id="WP_111610950.1">
    <property type="nucleotide sequence ID" value="NZ_QLLK01000004.1"/>
</dbReference>
<evidence type="ECO:0000259" key="2">
    <source>
        <dbReference type="Pfam" id="PF09917"/>
    </source>
</evidence>
<comment type="caution">
    <text evidence="3">The sequence shown here is derived from an EMBL/GenBank/DDBJ whole genome shotgun (WGS) entry which is preliminary data.</text>
</comment>
<evidence type="ECO:0000313" key="4">
    <source>
        <dbReference type="Proteomes" id="UP000249610"/>
    </source>
</evidence>
<dbReference type="PANTHER" id="PTHR36919:SF2">
    <property type="entry name" value="BLL6627 PROTEIN"/>
    <property type="match status" value="1"/>
</dbReference>
<dbReference type="PANTHER" id="PTHR36919">
    <property type="entry name" value="BLR1215 PROTEIN"/>
    <property type="match status" value="1"/>
</dbReference>
<feature type="signal peptide" evidence="1">
    <location>
        <begin position="1"/>
        <end position="23"/>
    </location>
</feature>
<name>A0A327PJG7_9BACT</name>
<dbReference type="Gene3D" id="2.40.128.520">
    <property type="match status" value="1"/>
</dbReference>
<keyword evidence="1" id="KW-0732">Signal</keyword>
<evidence type="ECO:0000313" key="3">
    <source>
        <dbReference type="EMBL" id="RAI91352.1"/>
    </source>
</evidence>
<dbReference type="Proteomes" id="UP000249610">
    <property type="component" value="Unassembled WGS sequence"/>
</dbReference>
<organism evidence="3 4">
    <name type="scientific">Algoriphagus yeomjeoni</name>
    <dbReference type="NCBI Taxonomy" id="291403"/>
    <lineage>
        <taxon>Bacteria</taxon>
        <taxon>Pseudomonadati</taxon>
        <taxon>Bacteroidota</taxon>
        <taxon>Cytophagia</taxon>
        <taxon>Cytophagales</taxon>
        <taxon>Cyclobacteriaceae</taxon>
        <taxon>Algoriphagus</taxon>
    </lineage>
</organism>
<feature type="domain" description="DUF2147" evidence="2">
    <location>
        <begin position="31"/>
        <end position="144"/>
    </location>
</feature>
<sequence>MKTRQFTSIVILLVLLVSQSVSAQSKSKIIGIWYNSDKTAQIEIMENADEMIGKLVWIQREDGDPAVFTDLVNADTSLRNRPLMGLTILKGLKFKNGIWSEGEIYDPESGLSYNCELQLKKKDILEIRGFLGDTWVSRTVEWNRVKK</sequence>
<evidence type="ECO:0000256" key="1">
    <source>
        <dbReference type="SAM" id="SignalP"/>
    </source>
</evidence>
<reference evidence="3 4" key="1">
    <citation type="submission" date="2018-06" db="EMBL/GenBank/DDBJ databases">
        <title>Genomic Encyclopedia of Archaeal and Bacterial Type Strains, Phase II (KMG-II): from individual species to whole genera.</title>
        <authorList>
            <person name="Goeker M."/>
        </authorList>
    </citation>
    <scope>NUCLEOTIDE SEQUENCE [LARGE SCALE GENOMIC DNA]</scope>
    <source>
        <strain evidence="3 4">DSM 23446</strain>
    </source>
</reference>
<accession>A0A327PJG7</accession>
<feature type="chain" id="PRO_5016408926" evidence="1">
    <location>
        <begin position="24"/>
        <end position="147"/>
    </location>
</feature>
<dbReference type="InterPro" id="IPR019223">
    <property type="entry name" value="DUF2147"/>
</dbReference>
<dbReference type="EMBL" id="QLLK01000004">
    <property type="protein sequence ID" value="RAI91352.1"/>
    <property type="molecule type" value="Genomic_DNA"/>
</dbReference>
<gene>
    <name evidence="3" type="ORF">LV83_01536</name>
</gene>
<dbReference type="Pfam" id="PF09917">
    <property type="entry name" value="DUF2147"/>
    <property type="match status" value="1"/>
</dbReference>
<proteinExistence type="predicted"/>
<protein>
    <submittedName>
        <fullName evidence="3">Uncharacterized protein (DUF2147 family)</fullName>
    </submittedName>
</protein>
<dbReference type="OrthoDB" id="9814399at2"/>